<evidence type="ECO:0000313" key="1">
    <source>
        <dbReference type="EMBL" id="THE63110.1"/>
    </source>
</evidence>
<dbReference type="EMBL" id="RBZW01000072">
    <property type="protein sequence ID" value="THE63110.1"/>
    <property type="molecule type" value="Genomic_DNA"/>
</dbReference>
<dbReference type="InterPro" id="IPR058819">
    <property type="entry name" value="UvrD_dom-like"/>
</dbReference>
<comment type="caution">
    <text evidence="1">The sequence shown here is derived from an EMBL/GenBank/DDBJ whole genome shotgun (WGS) entry which is preliminary data.</text>
</comment>
<evidence type="ECO:0000313" key="2">
    <source>
        <dbReference type="Proteomes" id="UP000318864"/>
    </source>
</evidence>
<dbReference type="Pfam" id="PF26510">
    <property type="entry name" value="Halo_UvrD_like"/>
    <property type="match status" value="1"/>
</dbReference>
<dbReference type="SUPFAM" id="SSF52540">
    <property type="entry name" value="P-loop containing nucleoside triphosphate hydrolases"/>
    <property type="match status" value="1"/>
</dbReference>
<proteinExistence type="predicted"/>
<keyword evidence="2" id="KW-1185">Reference proteome</keyword>
<protein>
    <submittedName>
        <fullName evidence="1">Uncharacterized protein</fullName>
    </submittedName>
</protein>
<sequence length="681" mass="74254">MPQSDFLFARLVDVAREINGTARVATEAEPAVESLDRIDRLKHTRRILSEDDSDSSPLAALSTVVGSPVTDHVETIERARTSLEMVTGFYPDRLEAFESIADDVGGVVGTDARDLATALYTLQERLQQRADSAVSDTELLRTATDILADKPAIWDEAYPAVETLTVGGISMLTATVEEFISTVATATGGGVDVDLHLRRGTGPKICEQLLACESTDELEEGRTVTRSEPSPAAAVSGVSAPAFEAVAQTREAEARLAMALVSALLDQGVSESDVTVVVRDIDDYEEPLTRGGRRYGVTPTFWTTLRLKRTIPYQLLQSLFDLLQARETDTPVTAETLFSPLEYGWVDPQIDVEKPIPLGESVETNGWPVPVATVRDGIRLAAEESYRIGQWQERLGDLATAAGDTEADDIAAETVSCGSKFDSYLGWLDNVARTPNPTDVRQTLLPVLDAYAVGALPERQAIDDDTKLDVAQSVRAVDRLGAHPDSTRFTVDGRSLHAHDGMVTELAEKYEQWLDAGYVDPSWRSVADLFDQLATVVPGRREHPTAHAIDVMEANDVWGLDLPYVVSVGLVDGEWPQPPDSVVPAAIRQRLRGLSKPERQLRPRSGWTESRELDFFADTVAAASEALVCTRYRRDTDGVEQSMSPYLRVLPTRTIAPDDTDQLISTGSLPAAIGTAVKQER</sequence>
<dbReference type="RefSeq" id="WP_141466387.1">
    <property type="nucleotide sequence ID" value="NZ_RBZW01000072.1"/>
</dbReference>
<dbReference type="OrthoDB" id="291190at2157"/>
<dbReference type="Proteomes" id="UP000318864">
    <property type="component" value="Unassembled WGS sequence"/>
</dbReference>
<accession>A0A4S3THX8</accession>
<organism evidence="1 2">
    <name type="scientific">Salinadaptatus halalkaliphilus</name>
    <dbReference type="NCBI Taxonomy" id="2419781"/>
    <lineage>
        <taxon>Archaea</taxon>
        <taxon>Methanobacteriati</taxon>
        <taxon>Methanobacteriota</taxon>
        <taxon>Stenosarchaea group</taxon>
        <taxon>Halobacteria</taxon>
        <taxon>Halobacteriales</taxon>
        <taxon>Natrialbaceae</taxon>
        <taxon>Salinadaptatus</taxon>
    </lineage>
</organism>
<name>A0A4S3THX8_9EURY</name>
<reference evidence="1 2" key="1">
    <citation type="submission" date="2018-10" db="EMBL/GenBank/DDBJ databases">
        <title>Natronolimnobius sp. XQ-INN 246 isolated from Inner Mongolia Autonomous Region of China.</title>
        <authorList>
            <person name="Xue Q."/>
        </authorList>
    </citation>
    <scope>NUCLEOTIDE SEQUENCE [LARGE SCALE GENOMIC DNA]</scope>
    <source>
        <strain evidence="1 2">XQ-INN 246</strain>
    </source>
</reference>
<gene>
    <name evidence="1" type="ORF">D8Y22_19980</name>
</gene>
<dbReference type="InterPro" id="IPR027417">
    <property type="entry name" value="P-loop_NTPase"/>
</dbReference>
<dbReference type="AlphaFoldDB" id="A0A4S3THX8"/>